<dbReference type="AlphaFoldDB" id="A0A834HW69"/>
<feature type="domain" description="Carboxylesterase type B" evidence="7">
    <location>
        <begin position="30"/>
        <end position="556"/>
    </location>
</feature>
<evidence type="ECO:0000313" key="9">
    <source>
        <dbReference type="Proteomes" id="UP000625711"/>
    </source>
</evidence>
<dbReference type="InterPro" id="IPR019826">
    <property type="entry name" value="Carboxylesterase_B_AS"/>
</dbReference>
<dbReference type="GO" id="GO:0052689">
    <property type="term" value="F:carboxylic ester hydrolase activity"/>
    <property type="evidence" value="ECO:0007669"/>
    <property type="project" value="UniProtKB-KW"/>
</dbReference>
<gene>
    <name evidence="8" type="ORF">GWI33_017341</name>
</gene>
<keyword evidence="2" id="KW-0719">Serine esterase</keyword>
<evidence type="ECO:0000256" key="3">
    <source>
        <dbReference type="ARBA" id="ARBA00022801"/>
    </source>
</evidence>
<keyword evidence="4" id="KW-1015">Disulfide bond</keyword>
<accession>A0A834HW69</accession>
<keyword evidence="6" id="KW-0732">Signal</keyword>
<evidence type="ECO:0000256" key="1">
    <source>
        <dbReference type="ARBA" id="ARBA00005964"/>
    </source>
</evidence>
<proteinExistence type="inferred from homology"/>
<comment type="caution">
    <text evidence="8">The sequence shown here is derived from an EMBL/GenBank/DDBJ whole genome shotgun (WGS) entry which is preliminary data.</text>
</comment>
<feature type="signal peptide" evidence="6">
    <location>
        <begin position="1"/>
        <end position="21"/>
    </location>
</feature>
<dbReference type="Proteomes" id="UP000625711">
    <property type="component" value="Unassembled WGS sequence"/>
</dbReference>
<dbReference type="PROSITE" id="PS00122">
    <property type="entry name" value="CARBOXYLESTERASE_B_1"/>
    <property type="match status" value="1"/>
</dbReference>
<protein>
    <recommendedName>
        <fullName evidence="6">Carboxylic ester hydrolase</fullName>
        <ecNumber evidence="6">3.1.1.-</ecNumber>
    </recommendedName>
</protein>
<dbReference type="Pfam" id="PF00135">
    <property type="entry name" value="COesterase"/>
    <property type="match status" value="1"/>
</dbReference>
<keyword evidence="5" id="KW-0325">Glycoprotein</keyword>
<dbReference type="OrthoDB" id="19653at2759"/>
<dbReference type="Gene3D" id="3.40.50.1820">
    <property type="entry name" value="alpha/beta hydrolase"/>
    <property type="match status" value="1"/>
</dbReference>
<keyword evidence="9" id="KW-1185">Reference proteome</keyword>
<evidence type="ECO:0000259" key="7">
    <source>
        <dbReference type="Pfam" id="PF00135"/>
    </source>
</evidence>
<feature type="chain" id="PRO_5033108329" description="Carboxylic ester hydrolase" evidence="6">
    <location>
        <begin position="22"/>
        <end position="576"/>
    </location>
</feature>
<name>A0A834HW69_RHYFE</name>
<dbReference type="SUPFAM" id="SSF53474">
    <property type="entry name" value="alpha/beta-Hydrolases"/>
    <property type="match status" value="1"/>
</dbReference>
<keyword evidence="3 6" id="KW-0378">Hydrolase</keyword>
<dbReference type="EC" id="3.1.1.-" evidence="6"/>
<dbReference type="PANTHER" id="PTHR43142">
    <property type="entry name" value="CARBOXYLIC ESTER HYDROLASE"/>
    <property type="match status" value="1"/>
</dbReference>
<evidence type="ECO:0000256" key="6">
    <source>
        <dbReference type="RuleBase" id="RU361235"/>
    </source>
</evidence>
<dbReference type="PANTHER" id="PTHR43142:SF1">
    <property type="entry name" value="CARBOXYLIC ESTER HYDROLASE"/>
    <property type="match status" value="1"/>
</dbReference>
<evidence type="ECO:0000256" key="2">
    <source>
        <dbReference type="ARBA" id="ARBA00022487"/>
    </source>
</evidence>
<evidence type="ECO:0000313" key="8">
    <source>
        <dbReference type="EMBL" id="KAF7269615.1"/>
    </source>
</evidence>
<evidence type="ECO:0000256" key="5">
    <source>
        <dbReference type="ARBA" id="ARBA00023180"/>
    </source>
</evidence>
<organism evidence="8 9">
    <name type="scientific">Rhynchophorus ferrugineus</name>
    <name type="common">Red palm weevil</name>
    <name type="synonym">Curculio ferrugineus</name>
    <dbReference type="NCBI Taxonomy" id="354439"/>
    <lineage>
        <taxon>Eukaryota</taxon>
        <taxon>Metazoa</taxon>
        <taxon>Ecdysozoa</taxon>
        <taxon>Arthropoda</taxon>
        <taxon>Hexapoda</taxon>
        <taxon>Insecta</taxon>
        <taxon>Pterygota</taxon>
        <taxon>Neoptera</taxon>
        <taxon>Endopterygota</taxon>
        <taxon>Coleoptera</taxon>
        <taxon>Polyphaga</taxon>
        <taxon>Cucujiformia</taxon>
        <taxon>Curculionidae</taxon>
        <taxon>Dryophthorinae</taxon>
        <taxon>Rhynchophorus</taxon>
    </lineage>
</organism>
<sequence length="576" mass="64777">MYLYPLLFTWCLIGVSGISRAECPDERVGPVVRAPDGSLRGKVLKTREGRDIFGFLGIPFAKPPLQGLRFKAPIPYGKWEGTLNATQVHAICPQRDIYRRSEIFEGNEDCLYLNVYSPQLPSDSSRLLPVMVFFHGGGWLCGGGNNLWYGPDILLDRDVVLVVTNYRLGALGFLSTGDSVVPGNNGLKDQNLALKWVQRNIRAFGGNPQSVTIFGESAGGASVHYHMVSPMSKGLFHRVIALSGTSLCVWATAPKNENVQNSKKLAESLDCPVGDTNQMVECLRKHDANDIVKRDVVFMEWDFDPMIPFKPTVEPDVEGAFLTQHPIDVVREGKSAPVPLIIGITSEDGALRGAGIMNNNHLLEEINVHFERLAPISLMYDKTAKNISKITKQIKKFYFDNNPIDWSKKQEVVNMYTDGWFLNCADEAVRLHKNHTQHPVYYYLFSHRGSASFTEIFGGGEEDYGVCHADDLQYLFPVGDGLFPERTPSESDKRVAKIFTTLFANFAYTGNPTPKLSSVVPEKWLPVETDDMEYFHIDATSPGMRKGLFLERAQFWRNLEWYHRDHHSTSFVKDEL</sequence>
<comment type="similarity">
    <text evidence="1 6">Belongs to the type-B carboxylesterase/lipase family.</text>
</comment>
<evidence type="ECO:0000256" key="4">
    <source>
        <dbReference type="ARBA" id="ARBA00023157"/>
    </source>
</evidence>
<dbReference type="InterPro" id="IPR002018">
    <property type="entry name" value="CarbesteraseB"/>
</dbReference>
<dbReference type="PROSITE" id="PS00941">
    <property type="entry name" value="CARBOXYLESTERASE_B_2"/>
    <property type="match status" value="1"/>
</dbReference>
<dbReference type="EMBL" id="JAACXV010014206">
    <property type="protein sequence ID" value="KAF7269615.1"/>
    <property type="molecule type" value="Genomic_DNA"/>
</dbReference>
<reference evidence="8" key="1">
    <citation type="submission" date="2020-08" db="EMBL/GenBank/DDBJ databases">
        <title>Genome sequencing and assembly of the red palm weevil Rhynchophorus ferrugineus.</title>
        <authorList>
            <person name="Dias G.B."/>
            <person name="Bergman C.M."/>
            <person name="Manee M."/>
        </authorList>
    </citation>
    <scope>NUCLEOTIDE SEQUENCE</scope>
    <source>
        <strain evidence="8">AA-2017</strain>
        <tissue evidence="8">Whole larva</tissue>
    </source>
</reference>
<dbReference type="InterPro" id="IPR019819">
    <property type="entry name" value="Carboxylesterase_B_CS"/>
</dbReference>
<dbReference type="InterPro" id="IPR029058">
    <property type="entry name" value="AB_hydrolase_fold"/>
</dbReference>